<feature type="transmembrane region" description="Helical" evidence="1">
    <location>
        <begin position="21"/>
        <end position="49"/>
    </location>
</feature>
<dbReference type="Proteomes" id="UP000516424">
    <property type="component" value="Chromosome"/>
</dbReference>
<evidence type="ECO:0000313" key="3">
    <source>
        <dbReference type="Proteomes" id="UP000516424"/>
    </source>
</evidence>
<protein>
    <recommendedName>
        <fullName evidence="4">Mercuric transport protein MerT</fullName>
    </recommendedName>
</protein>
<sequence>MRGGVRRMSEASASGNKAASAVAMTASSAALACGVCCVVPLALPAAILGSVGGILAWFANAYRWLTPVAILAVAVGWFWVGYQAYRTGHRPGWQTLGIMGFATIMGCLAWLWPRIEPVAIGFLRG</sequence>
<keyword evidence="1" id="KW-0472">Membrane</keyword>
<dbReference type="PROSITE" id="PS51257">
    <property type="entry name" value="PROKAR_LIPOPROTEIN"/>
    <property type="match status" value="1"/>
</dbReference>
<feature type="transmembrane region" description="Helical" evidence="1">
    <location>
        <begin position="61"/>
        <end position="80"/>
    </location>
</feature>
<name>A0AB33IES7_ACEAC</name>
<keyword evidence="1" id="KW-0812">Transmembrane</keyword>
<accession>A0AB33IES7</accession>
<proteinExistence type="predicted"/>
<dbReference type="EMBL" id="AP023410">
    <property type="protein sequence ID" value="BCK76256.1"/>
    <property type="molecule type" value="Genomic_DNA"/>
</dbReference>
<gene>
    <name evidence="2" type="ORF">EMQ_1862</name>
</gene>
<organism evidence="2 3">
    <name type="scientific">Acetobacter aceti NBRC 14818</name>
    <dbReference type="NCBI Taxonomy" id="887700"/>
    <lineage>
        <taxon>Bacteria</taxon>
        <taxon>Pseudomonadati</taxon>
        <taxon>Pseudomonadota</taxon>
        <taxon>Alphaproteobacteria</taxon>
        <taxon>Acetobacterales</taxon>
        <taxon>Acetobacteraceae</taxon>
        <taxon>Acetobacter</taxon>
        <taxon>Acetobacter subgen. Acetobacter</taxon>
    </lineage>
</organism>
<evidence type="ECO:0008006" key="4">
    <source>
        <dbReference type="Google" id="ProtNLM"/>
    </source>
</evidence>
<keyword evidence="1" id="KW-1133">Transmembrane helix</keyword>
<evidence type="ECO:0000256" key="1">
    <source>
        <dbReference type="SAM" id="Phobius"/>
    </source>
</evidence>
<feature type="transmembrane region" description="Helical" evidence="1">
    <location>
        <begin position="92"/>
        <end position="112"/>
    </location>
</feature>
<reference evidence="2 3" key="1">
    <citation type="journal article" date="2011" name="Microbiology">
        <title>Transcriptome response to different carbon sources in Acetobacter aceti.</title>
        <authorList>
            <person name="Sakurai K."/>
            <person name="Arai H."/>
            <person name="Ishii M."/>
            <person name="Igarashi Y."/>
        </authorList>
    </citation>
    <scope>NUCLEOTIDE SEQUENCE [LARGE SCALE GENOMIC DNA]</scope>
    <source>
        <strain evidence="2 3">NBRC 14818</strain>
    </source>
</reference>
<evidence type="ECO:0000313" key="2">
    <source>
        <dbReference type="EMBL" id="BCK76256.1"/>
    </source>
</evidence>
<keyword evidence="3" id="KW-1185">Reference proteome</keyword>
<dbReference type="AlphaFoldDB" id="A0AB33IES7"/>